<reference evidence="1 2" key="1">
    <citation type="submission" date="2018-07" db="EMBL/GenBank/DDBJ databases">
        <authorList>
            <person name="Roberston F.H."/>
            <person name="Ghiringhelli B.C."/>
            <person name="Garcia S."/>
            <person name="Henry S."/>
            <person name="Naegele L."/>
            <person name="Slowan-Pomeroy T."/>
            <person name="Briggs L.A."/>
            <person name="Warner M.H."/>
            <person name="Garlena R.A."/>
            <person name="Russell D.A."/>
            <person name="Pope W.H."/>
            <person name="Jacobs-Sera D."/>
            <person name="Hatfull G.F."/>
        </authorList>
    </citation>
    <scope>NUCLEOTIDE SEQUENCE [LARGE SCALE GENOMIC DNA]</scope>
</reference>
<dbReference type="EMBL" id="MH651189">
    <property type="protein sequence ID" value="AXQ65182.1"/>
    <property type="molecule type" value="Genomic_DNA"/>
</dbReference>
<dbReference type="Proteomes" id="UP000262719">
    <property type="component" value="Segment"/>
</dbReference>
<protein>
    <submittedName>
        <fullName evidence="1">Uncharacterized protein</fullName>
    </submittedName>
</protein>
<dbReference type="RefSeq" id="YP_010051002.1">
    <property type="nucleotide sequence ID" value="NC_054436.1"/>
</dbReference>
<sequence length="100" mass="11711">MATDFRMIQVWPNPWLPREYRFTPDSVRTYEDEYGRTVHEFTVSRRSGPEVLGAFLDEYGASGMFVHPDMPELWRYVRDEMDAGPRYMGPGLDELMEGKA</sequence>
<organism evidence="1 2">
    <name type="scientific">Gordonia phage Schmidt</name>
    <dbReference type="NCBI Taxonomy" id="2301697"/>
    <lineage>
        <taxon>Viruses</taxon>
        <taxon>Duplodnaviria</taxon>
        <taxon>Heunggongvirae</taxon>
        <taxon>Uroviricota</taxon>
        <taxon>Caudoviricetes</taxon>
        <taxon>Ruthgordonvirinae</taxon>
        <taxon>Schmidtvirus</taxon>
        <taxon>Schmidtvirus schmidt</taxon>
    </lineage>
</organism>
<name>A0A385E2V9_9CAUD</name>
<dbReference type="GeneID" id="63911739"/>
<accession>A0A385E2V9</accession>
<evidence type="ECO:0000313" key="1">
    <source>
        <dbReference type="EMBL" id="AXQ65182.1"/>
    </source>
</evidence>
<dbReference type="KEGG" id="vg:63911739"/>
<keyword evidence="2" id="KW-1185">Reference proteome</keyword>
<proteinExistence type="predicted"/>
<evidence type="ECO:0000313" key="2">
    <source>
        <dbReference type="Proteomes" id="UP000262719"/>
    </source>
</evidence>
<gene>
    <name evidence="1" type="primary">62</name>
    <name evidence="1" type="ORF">SEA_SCHMIDT_62</name>
</gene>